<dbReference type="InterPro" id="IPR044643">
    <property type="entry name" value="TrpF_fam"/>
</dbReference>
<dbReference type="SUPFAM" id="SSF51366">
    <property type="entry name" value="Ribulose-phoshate binding barrel"/>
    <property type="match status" value="1"/>
</dbReference>
<dbReference type="EMBL" id="KV784353">
    <property type="protein sequence ID" value="OEU22044.1"/>
    <property type="molecule type" value="Genomic_DNA"/>
</dbReference>
<evidence type="ECO:0000313" key="9">
    <source>
        <dbReference type="EMBL" id="OEU22044.1"/>
    </source>
</evidence>
<keyword evidence="6" id="KW-0057">Aromatic amino acid biosynthesis</keyword>
<dbReference type="AlphaFoldDB" id="A0A1E7FV90"/>
<dbReference type="PANTHER" id="PTHR42894:SF1">
    <property type="entry name" value="N-(5'-PHOSPHORIBOSYL)ANTHRANILATE ISOMERASE"/>
    <property type="match status" value="1"/>
</dbReference>
<dbReference type="InterPro" id="IPR013785">
    <property type="entry name" value="Aldolase_TIM"/>
</dbReference>
<name>A0A1E7FV90_9STRA</name>
<dbReference type="HAMAP" id="MF_00135">
    <property type="entry name" value="PRAI"/>
    <property type="match status" value="1"/>
</dbReference>
<feature type="domain" description="N-(5'phosphoribosyl) anthranilate isomerase (PRAI)" evidence="8">
    <location>
        <begin position="115"/>
        <end position="286"/>
    </location>
</feature>
<keyword evidence="7" id="KW-0413">Isomerase</keyword>
<dbReference type="InterPro" id="IPR001240">
    <property type="entry name" value="PRAI_dom"/>
</dbReference>
<evidence type="ECO:0000259" key="8">
    <source>
        <dbReference type="Pfam" id="PF00697"/>
    </source>
</evidence>
<keyword evidence="5" id="KW-0822">Tryptophan biosynthesis</keyword>
<dbReference type="KEGG" id="fcy:FRACYDRAFT_179168"/>
<evidence type="ECO:0000256" key="1">
    <source>
        <dbReference type="ARBA" id="ARBA00004664"/>
    </source>
</evidence>
<evidence type="ECO:0000256" key="7">
    <source>
        <dbReference type="ARBA" id="ARBA00023235"/>
    </source>
</evidence>
<dbReference type="GO" id="GO:0004640">
    <property type="term" value="F:phosphoribosylanthranilate isomerase activity"/>
    <property type="evidence" value="ECO:0007669"/>
    <property type="project" value="UniProtKB-EC"/>
</dbReference>
<dbReference type="Pfam" id="PF00697">
    <property type="entry name" value="PRAI"/>
    <property type="match status" value="1"/>
</dbReference>
<dbReference type="EC" id="5.3.1.24" evidence="3"/>
<comment type="similarity">
    <text evidence="2">Belongs to the TrpF family.</text>
</comment>
<evidence type="ECO:0000256" key="5">
    <source>
        <dbReference type="ARBA" id="ARBA00022822"/>
    </source>
</evidence>
<dbReference type="Proteomes" id="UP000095751">
    <property type="component" value="Unassembled WGS sequence"/>
</dbReference>
<dbReference type="PANTHER" id="PTHR42894">
    <property type="entry name" value="N-(5'-PHOSPHORIBOSYL)ANTHRANILATE ISOMERASE"/>
    <property type="match status" value="1"/>
</dbReference>
<dbReference type="GO" id="GO:0000162">
    <property type="term" value="P:L-tryptophan biosynthetic process"/>
    <property type="evidence" value="ECO:0007669"/>
    <property type="project" value="UniProtKB-UniPathway"/>
</dbReference>
<dbReference type="CDD" id="cd00405">
    <property type="entry name" value="PRAI"/>
    <property type="match status" value="1"/>
</dbReference>
<dbReference type="InterPro" id="IPR011060">
    <property type="entry name" value="RibuloseP-bd_barrel"/>
</dbReference>
<evidence type="ECO:0000256" key="3">
    <source>
        <dbReference type="ARBA" id="ARBA00012572"/>
    </source>
</evidence>
<dbReference type="Gene3D" id="3.20.20.70">
    <property type="entry name" value="Aldolase class I"/>
    <property type="match status" value="1"/>
</dbReference>
<dbReference type="OrthoDB" id="524799at2759"/>
<comment type="pathway">
    <text evidence="1">Amino-acid biosynthesis; L-tryptophan biosynthesis; L-tryptophan from chorismate: step 3/5.</text>
</comment>
<protein>
    <recommendedName>
        <fullName evidence="3">phosphoribosylanthranilate isomerase</fullName>
        <ecNumber evidence="3">5.3.1.24</ecNumber>
    </recommendedName>
</protein>
<gene>
    <name evidence="9" type="ORF">FRACYDRAFT_179168</name>
</gene>
<accession>A0A1E7FV90</accession>
<evidence type="ECO:0000313" key="10">
    <source>
        <dbReference type="Proteomes" id="UP000095751"/>
    </source>
</evidence>
<proteinExistence type="inferred from homology"/>
<evidence type="ECO:0000256" key="2">
    <source>
        <dbReference type="ARBA" id="ARBA00007571"/>
    </source>
</evidence>
<organism evidence="9 10">
    <name type="scientific">Fragilariopsis cylindrus CCMP1102</name>
    <dbReference type="NCBI Taxonomy" id="635003"/>
    <lineage>
        <taxon>Eukaryota</taxon>
        <taxon>Sar</taxon>
        <taxon>Stramenopiles</taxon>
        <taxon>Ochrophyta</taxon>
        <taxon>Bacillariophyta</taxon>
        <taxon>Bacillariophyceae</taxon>
        <taxon>Bacillariophycidae</taxon>
        <taxon>Bacillariales</taxon>
        <taxon>Bacillariaceae</taxon>
        <taxon>Fragilariopsis</taxon>
    </lineage>
</organism>
<evidence type="ECO:0000256" key="6">
    <source>
        <dbReference type="ARBA" id="ARBA00023141"/>
    </source>
</evidence>
<dbReference type="InParanoid" id="A0A1E7FV90"/>
<sequence>MRAADPKAAIAGLCLDPIDWAKNEENPSTAGGGAYTRGTKLIKICGITNPDDALVACQSGANLIGVIFVPKSKRCVTTEQGRAVVDTVRTFGERTARTSLKLPDSGSPISQMIGNARVLEQSSRRPLVVGVFQNQTPEFIREMVDSCGLDLVQLHGNEGMEATSSDICSVPAIRVVDIDTDPETGKASESAVETILNSITKDPLAILLDTSIKGEKVGGGTGVLFDHTIAEKIQNSGVPVIIAGGLSPDNAQDAVVATRPWGIDVCGGVEASPGIKDHSKVKKFVEGIRSAAIEADKGF</sequence>
<dbReference type="UniPathway" id="UPA00035">
    <property type="reaction ID" value="UER00042"/>
</dbReference>
<reference evidence="9 10" key="1">
    <citation type="submission" date="2016-09" db="EMBL/GenBank/DDBJ databases">
        <title>Extensive genetic diversity and differential bi-allelic expression allows diatom success in the polar Southern Ocean.</title>
        <authorList>
            <consortium name="DOE Joint Genome Institute"/>
            <person name="Mock T."/>
            <person name="Otillar R.P."/>
            <person name="Strauss J."/>
            <person name="Dupont C."/>
            <person name="Frickenhaus S."/>
            <person name="Maumus F."/>
            <person name="Mcmullan M."/>
            <person name="Sanges R."/>
            <person name="Schmutz J."/>
            <person name="Toseland A."/>
            <person name="Valas R."/>
            <person name="Veluchamy A."/>
            <person name="Ward B.J."/>
            <person name="Allen A."/>
            <person name="Barry K."/>
            <person name="Falciatore A."/>
            <person name="Ferrante M."/>
            <person name="Fortunato A.E."/>
            <person name="Gloeckner G."/>
            <person name="Gruber A."/>
            <person name="Hipkin R."/>
            <person name="Janech M."/>
            <person name="Kroth P."/>
            <person name="Leese F."/>
            <person name="Lindquist E."/>
            <person name="Lyon B.R."/>
            <person name="Martin J."/>
            <person name="Mayer C."/>
            <person name="Parker M."/>
            <person name="Quesneville H."/>
            <person name="Raymond J."/>
            <person name="Uhlig C."/>
            <person name="Valentin K.U."/>
            <person name="Worden A.Z."/>
            <person name="Armbrust E.V."/>
            <person name="Bowler C."/>
            <person name="Green B."/>
            <person name="Moulton V."/>
            <person name="Van Oosterhout C."/>
            <person name="Grigoriev I."/>
        </authorList>
    </citation>
    <scope>NUCLEOTIDE SEQUENCE [LARGE SCALE GENOMIC DNA]</scope>
    <source>
        <strain evidence="9 10">CCMP1102</strain>
    </source>
</reference>
<keyword evidence="10" id="KW-1185">Reference proteome</keyword>
<evidence type="ECO:0000256" key="4">
    <source>
        <dbReference type="ARBA" id="ARBA00022605"/>
    </source>
</evidence>
<keyword evidence="4" id="KW-0028">Amino-acid biosynthesis</keyword>